<dbReference type="RefSeq" id="WP_107142898.1">
    <property type="nucleotide sequence ID" value="NZ_CP028324.1"/>
</dbReference>
<dbReference type="KEGG" id="masz:C9I28_19350"/>
<protein>
    <submittedName>
        <fullName evidence="1">DUF4845 domain-containing protein</fullName>
    </submittedName>
</protein>
<name>A0A2R4CD35_9BURK</name>
<dbReference type="Pfam" id="PF16137">
    <property type="entry name" value="DUF4845"/>
    <property type="match status" value="1"/>
</dbReference>
<dbReference type="EMBL" id="CP028324">
    <property type="protein sequence ID" value="AVR97553.1"/>
    <property type="molecule type" value="Genomic_DNA"/>
</dbReference>
<evidence type="ECO:0000313" key="1">
    <source>
        <dbReference type="EMBL" id="AVR97553.1"/>
    </source>
</evidence>
<accession>A0A2R4CD35</accession>
<dbReference type="Proteomes" id="UP000240505">
    <property type="component" value="Chromosome"/>
</dbReference>
<proteinExistence type="predicted"/>
<evidence type="ECO:0000313" key="2">
    <source>
        <dbReference type="Proteomes" id="UP000240505"/>
    </source>
</evidence>
<dbReference type="InterPro" id="IPR032314">
    <property type="entry name" value="DUF4845"/>
</dbReference>
<dbReference type="AlphaFoldDB" id="A0A2R4CD35"/>
<gene>
    <name evidence="1" type="ORF">C9I28_19350</name>
</gene>
<reference evidence="1 2" key="1">
    <citation type="submission" date="2018-03" db="EMBL/GenBank/DDBJ databases">
        <title>Massilia armeniaca sp. nov., isolated from desert soil.</title>
        <authorList>
            <person name="Huang H."/>
            <person name="Ren M."/>
        </authorList>
    </citation>
    <scope>NUCLEOTIDE SEQUENCE [LARGE SCALE GENOMIC DNA]</scope>
    <source>
        <strain evidence="1 2">ZMN-3</strain>
    </source>
</reference>
<dbReference type="OrthoDB" id="9133279at2"/>
<organism evidence="1 2">
    <name type="scientific">Pseudoduganella armeniaca</name>
    <dbReference type="NCBI Taxonomy" id="2072590"/>
    <lineage>
        <taxon>Bacteria</taxon>
        <taxon>Pseudomonadati</taxon>
        <taxon>Pseudomonadota</taxon>
        <taxon>Betaproteobacteria</taxon>
        <taxon>Burkholderiales</taxon>
        <taxon>Oxalobacteraceae</taxon>
        <taxon>Telluria group</taxon>
        <taxon>Pseudoduganella</taxon>
    </lineage>
</organism>
<keyword evidence="2" id="KW-1185">Reference proteome</keyword>
<sequence length="119" mass="12462">MRTTGARQRGISLVGLIVALALLGLAGLLAMQIVPAYSEYRAVSAAVVKAQGAGGTPQEIRAAFDRAAEAGYITSISGRDLAIERVDGEQQVSFAYDRKIHLVGPASLLLEYSGSTAKK</sequence>